<dbReference type="EMBL" id="LNQE01001829">
    <property type="protein sequence ID" value="KUG05112.1"/>
    <property type="molecule type" value="Genomic_DNA"/>
</dbReference>
<sequence length="342" mass="37167">MKKLNPVPSIFLLLFLVSWYYSGMSFTFVGNEVITRFIRDGVLVLALLIPILAGMGINFAVTIGAISAQIGLLIIIMWQIEGITGIILAGGLSLGIAFVMGWIIGIVLNRVKGKEMITTIIIGFLGNGIYQFIFLVGYGTFIKAINTEIMLSRGVGVRNMVDLAAYRNILDNIWVIHLGGISIPLFMIMVVLSFCLVVTYIINTRMGQKFKAVGEDMDKSAAIGIDVDRTRIQAMIISTIIACIGQLIYLQNIGMLNVYTAHLNSDIFSAAALLAGGASVKSARVRHAILGVFLFHSLFIVSPQAGQNLFGNAALGEYFRSFIAYGTIAIALIFNVRDKAPD</sequence>
<feature type="transmembrane region" description="Helical" evidence="6">
    <location>
        <begin position="288"/>
        <end position="306"/>
    </location>
</feature>
<evidence type="ECO:0000313" key="7">
    <source>
        <dbReference type="EMBL" id="KUG05112.1"/>
    </source>
</evidence>
<dbReference type="InterPro" id="IPR001851">
    <property type="entry name" value="ABC_transp_permease"/>
</dbReference>
<keyword evidence="4 6" id="KW-1133">Transmembrane helix</keyword>
<evidence type="ECO:0000256" key="3">
    <source>
        <dbReference type="ARBA" id="ARBA00022692"/>
    </source>
</evidence>
<dbReference type="Pfam" id="PF02653">
    <property type="entry name" value="BPD_transp_2"/>
    <property type="match status" value="1"/>
</dbReference>
<accession>A0A0W8E919</accession>
<keyword evidence="2" id="KW-1003">Cell membrane</keyword>
<feature type="transmembrane region" description="Helical" evidence="6">
    <location>
        <begin position="86"/>
        <end position="108"/>
    </location>
</feature>
<feature type="transmembrane region" description="Helical" evidence="6">
    <location>
        <begin position="59"/>
        <end position="80"/>
    </location>
</feature>
<dbReference type="AlphaFoldDB" id="A0A0W8E919"/>
<evidence type="ECO:0000256" key="6">
    <source>
        <dbReference type="SAM" id="Phobius"/>
    </source>
</evidence>
<comment type="subcellular location">
    <subcellularLocation>
        <location evidence="1">Cell membrane</location>
        <topology evidence="1">Multi-pass membrane protein</topology>
    </subcellularLocation>
</comment>
<keyword evidence="3 6" id="KW-0812">Transmembrane</keyword>
<dbReference type="PANTHER" id="PTHR32196">
    <property type="entry name" value="ABC TRANSPORTER PERMEASE PROTEIN YPHD-RELATED-RELATED"/>
    <property type="match status" value="1"/>
</dbReference>
<keyword evidence="5 6" id="KW-0472">Membrane</keyword>
<proteinExistence type="predicted"/>
<name>A0A0W8E919_9ZZZZ</name>
<feature type="transmembrane region" description="Helical" evidence="6">
    <location>
        <begin position="7"/>
        <end position="28"/>
    </location>
</feature>
<feature type="transmembrane region" description="Helical" evidence="6">
    <location>
        <begin position="256"/>
        <end position="276"/>
    </location>
</feature>
<evidence type="ECO:0000256" key="1">
    <source>
        <dbReference type="ARBA" id="ARBA00004651"/>
    </source>
</evidence>
<reference evidence="7" key="1">
    <citation type="journal article" date="2015" name="Proc. Natl. Acad. Sci. U.S.A.">
        <title>Networks of energetic and metabolic interactions define dynamics in microbial communities.</title>
        <authorList>
            <person name="Embree M."/>
            <person name="Liu J.K."/>
            <person name="Al-Bassam M.M."/>
            <person name="Zengler K."/>
        </authorList>
    </citation>
    <scope>NUCLEOTIDE SEQUENCE</scope>
</reference>
<evidence type="ECO:0000256" key="5">
    <source>
        <dbReference type="ARBA" id="ARBA00023136"/>
    </source>
</evidence>
<feature type="transmembrane region" description="Helical" evidence="6">
    <location>
        <begin position="318"/>
        <end position="336"/>
    </location>
</feature>
<comment type="caution">
    <text evidence="7">The sequence shown here is derived from an EMBL/GenBank/DDBJ whole genome shotgun (WGS) entry which is preliminary data.</text>
</comment>
<dbReference type="GO" id="GO:0022857">
    <property type="term" value="F:transmembrane transporter activity"/>
    <property type="evidence" value="ECO:0007669"/>
    <property type="project" value="InterPro"/>
</dbReference>
<evidence type="ECO:0000256" key="2">
    <source>
        <dbReference type="ARBA" id="ARBA00022475"/>
    </source>
</evidence>
<evidence type="ECO:0000256" key="4">
    <source>
        <dbReference type="ARBA" id="ARBA00022989"/>
    </source>
</evidence>
<feature type="transmembrane region" description="Helical" evidence="6">
    <location>
        <begin position="120"/>
        <end position="141"/>
    </location>
</feature>
<dbReference type="PANTHER" id="PTHR32196:SF15">
    <property type="entry name" value="SUGAR ABC TRANSPORTER PERMEASE PROTEIN"/>
    <property type="match status" value="1"/>
</dbReference>
<protein>
    <submittedName>
        <fullName evidence="7">Abc transporter integral membrane protein</fullName>
    </submittedName>
</protein>
<dbReference type="GO" id="GO:0005886">
    <property type="term" value="C:plasma membrane"/>
    <property type="evidence" value="ECO:0007669"/>
    <property type="project" value="UniProtKB-SubCell"/>
</dbReference>
<gene>
    <name evidence="7" type="ORF">ASZ90_017433</name>
</gene>
<feature type="transmembrane region" description="Helical" evidence="6">
    <location>
        <begin position="173"/>
        <end position="202"/>
    </location>
</feature>
<feature type="transmembrane region" description="Helical" evidence="6">
    <location>
        <begin position="232"/>
        <end position="250"/>
    </location>
</feature>
<organism evidence="7">
    <name type="scientific">hydrocarbon metagenome</name>
    <dbReference type="NCBI Taxonomy" id="938273"/>
    <lineage>
        <taxon>unclassified sequences</taxon>
        <taxon>metagenomes</taxon>
        <taxon>ecological metagenomes</taxon>
    </lineage>
</organism>